<dbReference type="GO" id="GO:0050660">
    <property type="term" value="F:flavin adenine dinucleotide binding"/>
    <property type="evidence" value="ECO:0007669"/>
    <property type="project" value="InterPro"/>
</dbReference>
<dbReference type="GO" id="GO:0009229">
    <property type="term" value="P:thiamine diphosphate biosynthetic process"/>
    <property type="evidence" value="ECO:0007669"/>
    <property type="project" value="UniProtKB-UniPathway"/>
</dbReference>
<feature type="domain" description="FAD dependent oxidoreductase" evidence="4">
    <location>
        <begin position="3"/>
        <end position="323"/>
    </location>
</feature>
<dbReference type="SUPFAM" id="SSF51905">
    <property type="entry name" value="FAD/NAD(P)-binding domain"/>
    <property type="match status" value="1"/>
</dbReference>
<gene>
    <name evidence="5" type="ORF">SAMN06265353_1273</name>
</gene>
<keyword evidence="2" id="KW-0784">Thiamine biosynthesis</keyword>
<sequence>MTKIIVVGSGIIGLSSALFLSLSGFRVSLITKNPEEAVSWVAGGMLAPFSEGLEGVLFDFSYRSLKEYPSYVELIREVSGQKIDLWMEGINRVVLKGEEDTLRKARRYIKEGFKLEILTPKAQLSDCVDCVIHYAEEGWVDVPMLMDALLFAINREGVEFITDRIHKVITKDRRVIRLEGVKNRYEADFYVFCTGTWTRELFDLPVFPVKGQALKVKYPHVDRVYYSLISYIIPRSKYVYIGATTEKQNTDPQVSLEGIKTLSENAIRIMPTISSAQFLSAVVGFRPATPDELPIFDLGENYMLLTGHYRNGILHAPMTVRVLQDYLLKGERSYYLDYFSPERFKNP</sequence>
<proteinExistence type="predicted"/>
<evidence type="ECO:0000256" key="3">
    <source>
        <dbReference type="ARBA" id="ARBA00023002"/>
    </source>
</evidence>
<dbReference type="Pfam" id="PF01266">
    <property type="entry name" value="DAO"/>
    <property type="match status" value="1"/>
</dbReference>
<keyword evidence="6" id="KW-1185">Reference proteome</keyword>
<dbReference type="Gene3D" id="3.50.50.60">
    <property type="entry name" value="FAD/NAD(P)-binding domain"/>
    <property type="match status" value="1"/>
</dbReference>
<dbReference type="InterPro" id="IPR036188">
    <property type="entry name" value="FAD/NAD-bd_sf"/>
</dbReference>
<evidence type="ECO:0000313" key="6">
    <source>
        <dbReference type="Proteomes" id="UP000218627"/>
    </source>
</evidence>
<dbReference type="RefSeq" id="WP_096602526.1">
    <property type="nucleotide sequence ID" value="NZ_OBEN01000007.1"/>
</dbReference>
<organism evidence="5 6">
    <name type="scientific">Hydrogenobacter hydrogenophilus</name>
    <dbReference type="NCBI Taxonomy" id="35835"/>
    <lineage>
        <taxon>Bacteria</taxon>
        <taxon>Pseudomonadati</taxon>
        <taxon>Aquificota</taxon>
        <taxon>Aquificia</taxon>
        <taxon>Aquificales</taxon>
        <taxon>Aquificaceae</taxon>
        <taxon>Hydrogenobacter</taxon>
    </lineage>
</organism>
<dbReference type="PANTHER" id="PTHR13847:SF289">
    <property type="entry name" value="GLYCINE OXIDASE"/>
    <property type="match status" value="1"/>
</dbReference>
<dbReference type="InterPro" id="IPR006076">
    <property type="entry name" value="FAD-dep_OxRdtase"/>
</dbReference>
<comment type="pathway">
    <text evidence="1">Cofactor biosynthesis; thiamine diphosphate biosynthesis.</text>
</comment>
<protein>
    <submittedName>
        <fullName evidence="5">Glycine oxidase</fullName>
    </submittedName>
</protein>
<dbReference type="AlphaFoldDB" id="A0A285P4H6"/>
<keyword evidence="3" id="KW-0560">Oxidoreductase</keyword>
<evidence type="ECO:0000256" key="1">
    <source>
        <dbReference type="ARBA" id="ARBA00004948"/>
    </source>
</evidence>
<evidence type="ECO:0000259" key="4">
    <source>
        <dbReference type="Pfam" id="PF01266"/>
    </source>
</evidence>
<dbReference type="PANTHER" id="PTHR13847">
    <property type="entry name" value="SARCOSINE DEHYDROGENASE-RELATED"/>
    <property type="match status" value="1"/>
</dbReference>
<dbReference type="NCBIfam" id="TIGR02352">
    <property type="entry name" value="thiamin_ThiO"/>
    <property type="match status" value="1"/>
</dbReference>
<dbReference type="GO" id="GO:0009228">
    <property type="term" value="P:thiamine biosynthetic process"/>
    <property type="evidence" value="ECO:0007669"/>
    <property type="project" value="UniProtKB-KW"/>
</dbReference>
<dbReference type="Gene3D" id="3.30.9.10">
    <property type="entry name" value="D-Amino Acid Oxidase, subunit A, domain 2"/>
    <property type="match status" value="1"/>
</dbReference>
<dbReference type="UniPathway" id="UPA00060"/>
<evidence type="ECO:0000256" key="2">
    <source>
        <dbReference type="ARBA" id="ARBA00022977"/>
    </source>
</evidence>
<name>A0A285P4H6_9AQUI</name>
<dbReference type="EMBL" id="OBEN01000007">
    <property type="protein sequence ID" value="SNZ15066.1"/>
    <property type="molecule type" value="Genomic_DNA"/>
</dbReference>
<accession>A0A285P4H6</accession>
<dbReference type="GO" id="GO:0016491">
    <property type="term" value="F:oxidoreductase activity"/>
    <property type="evidence" value="ECO:0007669"/>
    <property type="project" value="UniProtKB-KW"/>
</dbReference>
<dbReference type="SUPFAM" id="SSF54373">
    <property type="entry name" value="FAD-linked reductases, C-terminal domain"/>
    <property type="match status" value="1"/>
</dbReference>
<dbReference type="GO" id="GO:0005737">
    <property type="term" value="C:cytoplasm"/>
    <property type="evidence" value="ECO:0007669"/>
    <property type="project" value="TreeGrafter"/>
</dbReference>
<reference evidence="6" key="1">
    <citation type="submission" date="2017-09" db="EMBL/GenBank/DDBJ databases">
        <authorList>
            <person name="Varghese N."/>
            <person name="Submissions S."/>
        </authorList>
    </citation>
    <scope>NUCLEOTIDE SEQUENCE [LARGE SCALE GENOMIC DNA]</scope>
    <source>
        <strain evidence="6">DSM 2913</strain>
    </source>
</reference>
<dbReference type="Proteomes" id="UP000218627">
    <property type="component" value="Unassembled WGS sequence"/>
</dbReference>
<evidence type="ECO:0000313" key="5">
    <source>
        <dbReference type="EMBL" id="SNZ15066.1"/>
    </source>
</evidence>
<dbReference type="OrthoDB" id="9794226at2"/>
<dbReference type="InterPro" id="IPR012727">
    <property type="entry name" value="Gly_oxidase_ThiO"/>
</dbReference>